<evidence type="ECO:0000256" key="1">
    <source>
        <dbReference type="ARBA" id="ARBA00012552"/>
    </source>
</evidence>
<keyword evidence="4 8" id="KW-0347">Helicase</keyword>
<feature type="domain" description="DEAD-box RNA helicase Q" evidence="12">
    <location>
        <begin position="263"/>
        <end position="291"/>
    </location>
</feature>
<evidence type="ECO:0000313" key="14">
    <source>
        <dbReference type="Proteomes" id="UP000270296"/>
    </source>
</evidence>
<dbReference type="Pfam" id="PF00271">
    <property type="entry name" value="Helicase_C"/>
    <property type="match status" value="1"/>
</dbReference>
<accession>A0A183IFN0</accession>
<dbReference type="AlphaFoldDB" id="A0A183IFN0"/>
<evidence type="ECO:0000256" key="8">
    <source>
        <dbReference type="RuleBase" id="RU000492"/>
    </source>
</evidence>
<name>A0A183IFN0_9BILA</name>
<reference evidence="15" key="1">
    <citation type="submission" date="2016-06" db="UniProtKB">
        <authorList>
            <consortium name="WormBaseParasite"/>
        </authorList>
    </citation>
    <scope>IDENTIFICATION</scope>
</reference>
<feature type="compositionally biased region" description="Basic and acidic residues" evidence="9">
    <location>
        <begin position="26"/>
        <end position="41"/>
    </location>
</feature>
<dbReference type="InterPro" id="IPR001650">
    <property type="entry name" value="Helicase_C-like"/>
</dbReference>
<feature type="domain" description="Helicase ATP-binding" evidence="10">
    <location>
        <begin position="294"/>
        <end position="469"/>
    </location>
</feature>
<evidence type="ECO:0000259" key="10">
    <source>
        <dbReference type="PROSITE" id="PS51192"/>
    </source>
</evidence>
<feature type="short sequence motif" description="Q motif" evidence="7">
    <location>
        <begin position="263"/>
        <end position="291"/>
    </location>
</feature>
<dbReference type="PROSITE" id="PS51192">
    <property type="entry name" value="HELICASE_ATP_BIND_1"/>
    <property type="match status" value="1"/>
</dbReference>
<evidence type="ECO:0000256" key="6">
    <source>
        <dbReference type="ARBA" id="ARBA00047984"/>
    </source>
</evidence>
<evidence type="ECO:0000256" key="9">
    <source>
        <dbReference type="SAM" id="MobiDB-lite"/>
    </source>
</evidence>
<evidence type="ECO:0000313" key="15">
    <source>
        <dbReference type="WBParaSite" id="SBAD_0000254101-mRNA-1"/>
    </source>
</evidence>
<dbReference type="SUPFAM" id="SSF52540">
    <property type="entry name" value="P-loop containing nucleoside triphosphate hydrolases"/>
    <property type="match status" value="2"/>
</dbReference>
<dbReference type="Proteomes" id="UP000270296">
    <property type="component" value="Unassembled WGS sequence"/>
</dbReference>
<dbReference type="EMBL" id="UZAM01007221">
    <property type="protein sequence ID" value="VDO97591.1"/>
    <property type="molecule type" value="Genomic_DNA"/>
</dbReference>
<dbReference type="SMART" id="SM00490">
    <property type="entry name" value="HELICc"/>
    <property type="match status" value="1"/>
</dbReference>
<keyword evidence="3 8" id="KW-0378">Hydrolase</keyword>
<comment type="catalytic activity">
    <reaction evidence="6">
        <text>ATP + H2O = ADP + phosphate + H(+)</text>
        <dbReference type="Rhea" id="RHEA:13065"/>
        <dbReference type="ChEBI" id="CHEBI:15377"/>
        <dbReference type="ChEBI" id="CHEBI:15378"/>
        <dbReference type="ChEBI" id="CHEBI:30616"/>
        <dbReference type="ChEBI" id="CHEBI:43474"/>
        <dbReference type="ChEBI" id="CHEBI:456216"/>
        <dbReference type="EC" id="3.6.4.13"/>
    </reaction>
</comment>
<sequence length="668" mass="75271">MDRKRKSFGFSGFRVASKSSDLSSSVDKDSSTNSRRIHDAEMEASGSLQYGTNRKWYMDDDESLEDDGESAEAPSRRSSNQEDDEDDPLDSFMAGIEAQARKDKEVSEKKAVMEPPSEKKKTALGRTDIEDEDEQESYFKWVEENKEKLERSSDNEEDDVEYDEEGNPIVSHKKIMQLPFGFTIFLSKVIWNLLLVQRNKRSLHSHIDPLKRIDHSMISYEPFEKNFYSEHSDISQLSQDQVNGLRKKLDIKVIGANPPKPVSSFAHFGFDSKLMAAIRKAEYSVPTPIQAQGIPVILSGRDIIGIAKTGSGKTVAYLWPALVHIMGQRELLDGEGPICLILAPARELAIQIYNEAKKFAKVYDLRVVCAYGGGSKWEQSKALEVGSDIVVGTPGRIIDMVNMEAMDLNRVTYLVLDEADRMFDMGFEPQVRSIADHVRPDRQCMLFSATFKKKIEHLARDVLTNPVKVIQGELGEANEDIEQEVIVLPSGPSKYAWLLERLVSFCTLGKVLIFVNQKQHVEELANNLKAKDFSVCVLHGDMLQHERNEVNHAFRKNVPILVATDVAARGLDILAIKTVVNYDAAKDLDTHIHRIGRTGRAGEKGWAYTLLTEKDKEFAGHLVKNLNSLNQEVPPKLLELALQVGYRVSKFLMASISFLYVLKFSLIK</sequence>
<evidence type="ECO:0000256" key="2">
    <source>
        <dbReference type="ARBA" id="ARBA00022741"/>
    </source>
</evidence>
<keyword evidence="2 8" id="KW-0547">Nucleotide-binding</keyword>
<dbReference type="GO" id="GO:0016787">
    <property type="term" value="F:hydrolase activity"/>
    <property type="evidence" value="ECO:0007669"/>
    <property type="project" value="UniProtKB-KW"/>
</dbReference>
<organism evidence="15">
    <name type="scientific">Soboliphyme baturini</name>
    <dbReference type="NCBI Taxonomy" id="241478"/>
    <lineage>
        <taxon>Eukaryota</taxon>
        <taxon>Metazoa</taxon>
        <taxon>Ecdysozoa</taxon>
        <taxon>Nematoda</taxon>
        <taxon>Enoplea</taxon>
        <taxon>Dorylaimia</taxon>
        <taxon>Dioctophymatida</taxon>
        <taxon>Dioctophymatoidea</taxon>
        <taxon>Soboliphymatidae</taxon>
        <taxon>Soboliphyme</taxon>
    </lineage>
</organism>
<feature type="region of interest" description="Disordered" evidence="9">
    <location>
        <begin position="16"/>
        <end position="138"/>
    </location>
</feature>
<evidence type="ECO:0000313" key="13">
    <source>
        <dbReference type="EMBL" id="VDO97591.1"/>
    </source>
</evidence>
<feature type="compositionally biased region" description="Acidic residues" evidence="9">
    <location>
        <begin position="59"/>
        <end position="70"/>
    </location>
</feature>
<keyword evidence="14" id="KW-1185">Reference proteome</keyword>
<gene>
    <name evidence="13" type="ORF">SBAD_LOCUS2424</name>
</gene>
<protein>
    <recommendedName>
        <fullName evidence="1">RNA helicase</fullName>
        <ecNumber evidence="1">3.6.4.13</ecNumber>
    </recommendedName>
</protein>
<evidence type="ECO:0000256" key="4">
    <source>
        <dbReference type="ARBA" id="ARBA00022806"/>
    </source>
</evidence>
<dbReference type="Gene3D" id="3.40.50.300">
    <property type="entry name" value="P-loop containing nucleotide triphosphate hydrolases"/>
    <property type="match status" value="2"/>
</dbReference>
<dbReference type="FunFam" id="3.40.50.300:FF:000079">
    <property type="entry name" value="probable ATP-dependent RNA helicase DDX17"/>
    <property type="match status" value="1"/>
</dbReference>
<evidence type="ECO:0000256" key="5">
    <source>
        <dbReference type="ARBA" id="ARBA00022840"/>
    </source>
</evidence>
<evidence type="ECO:0000259" key="12">
    <source>
        <dbReference type="PROSITE" id="PS51195"/>
    </source>
</evidence>
<evidence type="ECO:0000256" key="3">
    <source>
        <dbReference type="ARBA" id="ARBA00022801"/>
    </source>
</evidence>
<feature type="domain" description="Helicase C-terminal" evidence="11">
    <location>
        <begin position="498"/>
        <end position="641"/>
    </location>
</feature>
<keyword evidence="5 8" id="KW-0067">ATP-binding</keyword>
<dbReference type="PANTHER" id="PTHR47958">
    <property type="entry name" value="ATP-DEPENDENT RNA HELICASE DBP3"/>
    <property type="match status" value="1"/>
</dbReference>
<proteinExistence type="inferred from homology"/>
<feature type="compositionally biased region" description="Basic and acidic residues" evidence="9">
    <location>
        <begin position="99"/>
        <end position="121"/>
    </location>
</feature>
<dbReference type="Pfam" id="PF00270">
    <property type="entry name" value="DEAD"/>
    <property type="match status" value="1"/>
</dbReference>
<dbReference type="EC" id="3.6.4.13" evidence="1"/>
<dbReference type="GO" id="GO:0003676">
    <property type="term" value="F:nucleic acid binding"/>
    <property type="evidence" value="ECO:0007669"/>
    <property type="project" value="InterPro"/>
</dbReference>
<dbReference type="CDD" id="cd18787">
    <property type="entry name" value="SF2_C_DEAD"/>
    <property type="match status" value="1"/>
</dbReference>
<reference evidence="13 14" key="2">
    <citation type="submission" date="2018-11" db="EMBL/GenBank/DDBJ databases">
        <authorList>
            <consortium name="Pathogen Informatics"/>
        </authorList>
    </citation>
    <scope>NUCLEOTIDE SEQUENCE [LARGE SCALE GENOMIC DNA]</scope>
</reference>
<evidence type="ECO:0000259" key="11">
    <source>
        <dbReference type="PROSITE" id="PS51194"/>
    </source>
</evidence>
<dbReference type="OrthoDB" id="196131at2759"/>
<dbReference type="GO" id="GO:0005524">
    <property type="term" value="F:ATP binding"/>
    <property type="evidence" value="ECO:0007669"/>
    <property type="project" value="UniProtKB-KW"/>
</dbReference>
<dbReference type="InterPro" id="IPR011545">
    <property type="entry name" value="DEAD/DEAH_box_helicase_dom"/>
</dbReference>
<dbReference type="InterPro" id="IPR014014">
    <property type="entry name" value="RNA_helicase_DEAD_Q_motif"/>
</dbReference>
<dbReference type="PROSITE" id="PS51194">
    <property type="entry name" value="HELICASE_CTER"/>
    <property type="match status" value="1"/>
</dbReference>
<feature type="region of interest" description="Disordered" evidence="9">
    <location>
        <begin position="146"/>
        <end position="165"/>
    </location>
</feature>
<dbReference type="InterPro" id="IPR014001">
    <property type="entry name" value="Helicase_ATP-bd"/>
</dbReference>
<evidence type="ECO:0000256" key="7">
    <source>
        <dbReference type="PROSITE-ProRule" id="PRU00552"/>
    </source>
</evidence>
<comment type="similarity">
    <text evidence="8">Belongs to the DEAD box helicase family.</text>
</comment>
<dbReference type="PROSITE" id="PS00039">
    <property type="entry name" value="DEAD_ATP_HELICASE"/>
    <property type="match status" value="1"/>
</dbReference>
<dbReference type="SMART" id="SM00487">
    <property type="entry name" value="DEXDc"/>
    <property type="match status" value="1"/>
</dbReference>
<dbReference type="GO" id="GO:0003724">
    <property type="term" value="F:RNA helicase activity"/>
    <property type="evidence" value="ECO:0007669"/>
    <property type="project" value="UniProtKB-EC"/>
</dbReference>
<dbReference type="PROSITE" id="PS51195">
    <property type="entry name" value="Q_MOTIF"/>
    <property type="match status" value="1"/>
</dbReference>
<feature type="compositionally biased region" description="Acidic residues" evidence="9">
    <location>
        <begin position="155"/>
        <end position="165"/>
    </location>
</feature>
<dbReference type="InterPro" id="IPR027417">
    <property type="entry name" value="P-loop_NTPase"/>
</dbReference>
<dbReference type="InterPro" id="IPR000629">
    <property type="entry name" value="RNA-helicase_DEAD-box_CS"/>
</dbReference>
<dbReference type="WBParaSite" id="SBAD_0000254101-mRNA-1">
    <property type="protein sequence ID" value="SBAD_0000254101-mRNA-1"/>
    <property type="gene ID" value="SBAD_0000254101"/>
</dbReference>
<dbReference type="GO" id="GO:0043186">
    <property type="term" value="C:P granule"/>
    <property type="evidence" value="ECO:0007669"/>
    <property type="project" value="UniProtKB-ARBA"/>
</dbReference>